<organism evidence="1 2">
    <name type="scientific">Sphingomonas citri</name>
    <dbReference type="NCBI Taxonomy" id="2862499"/>
    <lineage>
        <taxon>Bacteria</taxon>
        <taxon>Pseudomonadati</taxon>
        <taxon>Pseudomonadota</taxon>
        <taxon>Alphaproteobacteria</taxon>
        <taxon>Sphingomonadales</taxon>
        <taxon>Sphingomonadaceae</taxon>
        <taxon>Sphingomonas</taxon>
    </lineage>
</organism>
<dbReference type="EMBL" id="JAHXZN010000001">
    <property type="protein sequence ID" value="MBW6529230.1"/>
    <property type="molecule type" value="Genomic_DNA"/>
</dbReference>
<accession>A0ABS7BHX7</accession>
<dbReference type="RefSeq" id="WP_219746813.1">
    <property type="nucleotide sequence ID" value="NZ_JAHXZN010000001.1"/>
</dbReference>
<comment type="caution">
    <text evidence="1">The sequence shown here is derived from an EMBL/GenBank/DDBJ whole genome shotgun (WGS) entry which is preliminary data.</text>
</comment>
<protein>
    <submittedName>
        <fullName evidence="1">Uncharacterized protein</fullName>
    </submittedName>
</protein>
<name>A0ABS7BHX7_9SPHN</name>
<evidence type="ECO:0000313" key="2">
    <source>
        <dbReference type="Proteomes" id="UP000759103"/>
    </source>
</evidence>
<dbReference type="Proteomes" id="UP000759103">
    <property type="component" value="Unassembled WGS sequence"/>
</dbReference>
<gene>
    <name evidence="1" type="ORF">KZ820_00635</name>
</gene>
<proteinExistence type="predicted"/>
<reference evidence="1 2" key="1">
    <citation type="submission" date="2021-07" db="EMBL/GenBank/DDBJ databases">
        <title>Sphingomonas sp.</title>
        <authorList>
            <person name="Feng G."/>
            <person name="Li J."/>
            <person name="Pan M."/>
        </authorList>
    </citation>
    <scope>NUCLEOTIDE SEQUENCE [LARGE SCALE GENOMIC DNA]</scope>
    <source>
        <strain evidence="1 2">RRHST34</strain>
    </source>
</reference>
<keyword evidence="2" id="KW-1185">Reference proteome</keyword>
<sequence length="54" mass="6110">MTATDRDRRERLTALGKVLRTSVMVPTDTYITHDIPLLLTRLSQVPASGTKREK</sequence>
<evidence type="ECO:0000313" key="1">
    <source>
        <dbReference type="EMBL" id="MBW6529230.1"/>
    </source>
</evidence>